<dbReference type="RefSeq" id="WP_193916278.1">
    <property type="nucleotide sequence ID" value="NZ_JADEXS020000001.1"/>
</dbReference>
<keyword evidence="2" id="KW-1185">Reference proteome</keyword>
<dbReference type="Proteomes" id="UP000622533">
    <property type="component" value="Unassembled WGS sequence"/>
</dbReference>
<accession>A0A8J6ZLU5</accession>
<protein>
    <submittedName>
        <fullName evidence="1">Uncharacterized protein</fullName>
    </submittedName>
</protein>
<sequence length="60" mass="6894">MRSRKACRQTSHFPINPNKCDRILRKIIKMRSHSPSTTNAWCGYLSSGQISFRKSGRVAK</sequence>
<evidence type="ECO:0000313" key="2">
    <source>
        <dbReference type="Proteomes" id="UP000622533"/>
    </source>
</evidence>
<comment type="caution">
    <text evidence="1">The sequence shown here is derived from an EMBL/GenBank/DDBJ whole genome shotgun (WGS) entry which is preliminary data.</text>
</comment>
<dbReference type="AlphaFoldDB" id="A0A8J6ZLU5"/>
<dbReference type="EMBL" id="JADEXS010000120">
    <property type="protein sequence ID" value="MBE9022977.1"/>
    <property type="molecule type" value="Genomic_DNA"/>
</dbReference>
<name>A0A8J6ZLU5_DESMC</name>
<proteinExistence type="predicted"/>
<evidence type="ECO:0000313" key="1">
    <source>
        <dbReference type="EMBL" id="MBE9022977.1"/>
    </source>
</evidence>
<gene>
    <name evidence="1" type="ORF">IQ276_11225</name>
</gene>
<organism evidence="1 2">
    <name type="scientific">Desmonostoc muscorum LEGE 12446</name>
    <dbReference type="NCBI Taxonomy" id="1828758"/>
    <lineage>
        <taxon>Bacteria</taxon>
        <taxon>Bacillati</taxon>
        <taxon>Cyanobacteriota</taxon>
        <taxon>Cyanophyceae</taxon>
        <taxon>Nostocales</taxon>
        <taxon>Nostocaceae</taxon>
        <taxon>Desmonostoc</taxon>
    </lineage>
</organism>
<reference evidence="1" key="1">
    <citation type="submission" date="2020-10" db="EMBL/GenBank/DDBJ databases">
        <authorList>
            <person name="Castelo-Branco R."/>
            <person name="Eusebio N."/>
            <person name="Adriana R."/>
            <person name="Vieira A."/>
            <person name="Brugerolle De Fraissinette N."/>
            <person name="Rezende De Castro R."/>
            <person name="Schneider M.P."/>
            <person name="Vasconcelos V."/>
            <person name="Leao P.N."/>
        </authorList>
    </citation>
    <scope>NUCLEOTIDE SEQUENCE</scope>
    <source>
        <strain evidence="1">LEGE 12446</strain>
    </source>
</reference>